<dbReference type="STRING" id="357278.IV61_GL000887"/>
<feature type="transmembrane region" description="Helical" evidence="7">
    <location>
        <begin position="34"/>
        <end position="53"/>
    </location>
</feature>
<dbReference type="CDD" id="cd17313">
    <property type="entry name" value="MFS_SLC45_SUC"/>
    <property type="match status" value="1"/>
</dbReference>
<evidence type="ECO:0000256" key="1">
    <source>
        <dbReference type="ARBA" id="ARBA00004651"/>
    </source>
</evidence>
<evidence type="ECO:0000256" key="7">
    <source>
        <dbReference type="SAM" id="Phobius"/>
    </source>
</evidence>
<dbReference type="eggNOG" id="COG2211">
    <property type="taxonomic scope" value="Bacteria"/>
</dbReference>
<dbReference type="InterPro" id="IPR011701">
    <property type="entry name" value="MFS"/>
</dbReference>
<reference evidence="8 9" key="1">
    <citation type="journal article" date="2015" name="Genome Announc.">
        <title>Expanding the biotechnology potential of lactobacilli through comparative genomics of 213 strains and associated genera.</title>
        <authorList>
            <person name="Sun Z."/>
            <person name="Harris H.M."/>
            <person name="McCann A."/>
            <person name="Guo C."/>
            <person name="Argimon S."/>
            <person name="Zhang W."/>
            <person name="Yang X."/>
            <person name="Jeffery I.B."/>
            <person name="Cooney J.C."/>
            <person name="Kagawa T.F."/>
            <person name="Liu W."/>
            <person name="Song Y."/>
            <person name="Salvetti E."/>
            <person name="Wrobel A."/>
            <person name="Rasinkangas P."/>
            <person name="Parkhill J."/>
            <person name="Rea M.C."/>
            <person name="O'Sullivan O."/>
            <person name="Ritari J."/>
            <person name="Douillard F.P."/>
            <person name="Paul Ross R."/>
            <person name="Yang R."/>
            <person name="Briner A.E."/>
            <person name="Felis G.E."/>
            <person name="de Vos W.M."/>
            <person name="Barrangou R."/>
            <person name="Klaenhammer T.R."/>
            <person name="Caufield P.W."/>
            <person name="Cui Y."/>
            <person name="Zhang H."/>
            <person name="O'Toole P.W."/>
        </authorList>
    </citation>
    <scope>NUCLEOTIDE SEQUENCE [LARGE SCALE GENOMIC DNA]</scope>
    <source>
        <strain evidence="8 9">ATCC 53295</strain>
    </source>
</reference>
<dbReference type="GO" id="GO:0022857">
    <property type="term" value="F:transmembrane transporter activity"/>
    <property type="evidence" value="ECO:0007669"/>
    <property type="project" value="InterPro"/>
</dbReference>
<dbReference type="EMBL" id="AZCZ01000021">
    <property type="protein sequence ID" value="KRK36437.1"/>
    <property type="molecule type" value="Genomic_DNA"/>
</dbReference>
<dbReference type="Pfam" id="PF07690">
    <property type="entry name" value="MFS_1"/>
    <property type="match status" value="1"/>
</dbReference>
<keyword evidence="5 7" id="KW-0472">Membrane</keyword>
<evidence type="ECO:0000313" key="9">
    <source>
        <dbReference type="Proteomes" id="UP000051176"/>
    </source>
</evidence>
<feature type="transmembrane region" description="Helical" evidence="7">
    <location>
        <begin position="73"/>
        <end position="94"/>
    </location>
</feature>
<organism evidence="8 9">
    <name type="scientific">Levilactobacillus parabrevis ATCC 53295</name>
    <dbReference type="NCBI Taxonomy" id="1267003"/>
    <lineage>
        <taxon>Bacteria</taxon>
        <taxon>Bacillati</taxon>
        <taxon>Bacillota</taxon>
        <taxon>Bacilli</taxon>
        <taxon>Lactobacillales</taxon>
        <taxon>Lactobacillaceae</taxon>
        <taxon>Levilactobacillus</taxon>
    </lineage>
</organism>
<evidence type="ECO:0000256" key="5">
    <source>
        <dbReference type="ARBA" id="ARBA00023136"/>
    </source>
</evidence>
<evidence type="ECO:0000313" key="8">
    <source>
        <dbReference type="EMBL" id="KRK36437.1"/>
    </source>
</evidence>
<dbReference type="InterPro" id="IPR036259">
    <property type="entry name" value="MFS_trans_sf"/>
</dbReference>
<feature type="transmembrane region" description="Helical" evidence="7">
    <location>
        <begin position="214"/>
        <end position="235"/>
    </location>
</feature>
<feature type="transmembrane region" description="Helical" evidence="7">
    <location>
        <begin position="441"/>
        <end position="460"/>
    </location>
</feature>
<dbReference type="RefSeq" id="WP_020089592.1">
    <property type="nucleotide sequence ID" value="NZ_AZCZ01000021.1"/>
</dbReference>
<feature type="region of interest" description="Disordered" evidence="6">
    <location>
        <begin position="1"/>
        <end position="24"/>
    </location>
</feature>
<feature type="transmembrane region" description="Helical" evidence="7">
    <location>
        <begin position="320"/>
        <end position="338"/>
    </location>
</feature>
<keyword evidence="4 7" id="KW-1133">Transmembrane helix</keyword>
<evidence type="ECO:0000256" key="3">
    <source>
        <dbReference type="ARBA" id="ARBA00022692"/>
    </source>
</evidence>
<dbReference type="AlphaFoldDB" id="A0A0R1GQU3"/>
<dbReference type="OrthoDB" id="7584869at2"/>
<name>A0A0R1GQU3_9LACO</name>
<keyword evidence="2" id="KW-0813">Transport</keyword>
<comment type="subcellular location">
    <subcellularLocation>
        <location evidence="1">Cell membrane</location>
        <topology evidence="1">Multi-pass membrane protein</topology>
    </subcellularLocation>
</comment>
<sequence length="474" mass="52073">MNQPTAHAAGAAKPTGTAAKKPARISNSLPNLPLKTLFAITFGFCGVNMAFSLQSSQMSRIFQTIGADPTNLGLFFILPPLAGLIVQPLVGKYSDRTWSPRFGRRMPYLLFSAPIAALVMILLPNAGSFGFGYASLAALLFGAIAILLMDLSSNVCMQPFRMIIGDMVNENQKDKAWSWQQAFSNLGGVLATLLPFVLTYFGVANTAKKGVVPLSVRLAFYIGAAILLGISAYTIHSVKEYDPETYADYHQIDPQAHKNHKSIWQLIKEAPKALWEVAIVQMFAWIGIQYMWTYTTGAIAQNVWNTTNATSAGYQAAGNWYGILTFIQSMAAVLYGFLILSHTNPFKRKFWYRFGITCFAIGLIWVFFIHNQYLLILPFCLIGIGFFTVHVEPFNIFTSSLNGSNEGSYIGIFNGTICLPQIIASVASFLVFRLVGKSMPGMMLVAGISMLIAVLAISVLKQDKPQKDLSEDVQ</sequence>
<keyword evidence="8" id="KW-0762">Sugar transport</keyword>
<feature type="transmembrane region" description="Helical" evidence="7">
    <location>
        <begin position="350"/>
        <end position="369"/>
    </location>
</feature>
<feature type="transmembrane region" description="Helical" evidence="7">
    <location>
        <begin position="375"/>
        <end position="397"/>
    </location>
</feature>
<dbReference type="GO" id="GO:0005886">
    <property type="term" value="C:plasma membrane"/>
    <property type="evidence" value="ECO:0007669"/>
    <property type="project" value="UniProtKB-SubCell"/>
</dbReference>
<evidence type="ECO:0000256" key="4">
    <source>
        <dbReference type="ARBA" id="ARBA00022989"/>
    </source>
</evidence>
<dbReference type="SUPFAM" id="SSF103473">
    <property type="entry name" value="MFS general substrate transporter"/>
    <property type="match status" value="1"/>
</dbReference>
<protein>
    <submittedName>
        <fullName evidence="8">Sugar transport protein</fullName>
    </submittedName>
</protein>
<proteinExistence type="predicted"/>
<dbReference type="Gene3D" id="1.20.1250.20">
    <property type="entry name" value="MFS general substrate transporter like domains"/>
    <property type="match status" value="1"/>
</dbReference>
<keyword evidence="9" id="KW-1185">Reference proteome</keyword>
<feature type="transmembrane region" description="Helical" evidence="7">
    <location>
        <begin position="409"/>
        <end position="435"/>
    </location>
</feature>
<evidence type="ECO:0000256" key="2">
    <source>
        <dbReference type="ARBA" id="ARBA00022448"/>
    </source>
</evidence>
<comment type="caution">
    <text evidence="8">The sequence shown here is derived from an EMBL/GenBank/DDBJ whole genome shotgun (WGS) entry which is preliminary data.</text>
</comment>
<keyword evidence="3 7" id="KW-0812">Transmembrane</keyword>
<feature type="compositionally biased region" description="Low complexity" evidence="6">
    <location>
        <begin position="1"/>
        <end position="20"/>
    </location>
</feature>
<feature type="transmembrane region" description="Helical" evidence="7">
    <location>
        <begin position="106"/>
        <end position="124"/>
    </location>
</feature>
<accession>A0A0R1GQU3</accession>
<feature type="transmembrane region" description="Helical" evidence="7">
    <location>
        <begin position="182"/>
        <end position="202"/>
    </location>
</feature>
<feature type="transmembrane region" description="Helical" evidence="7">
    <location>
        <begin position="130"/>
        <end position="151"/>
    </location>
</feature>
<dbReference type="GeneID" id="97415850"/>
<dbReference type="PANTHER" id="PTHR19432">
    <property type="entry name" value="SUGAR TRANSPORTER"/>
    <property type="match status" value="1"/>
</dbReference>
<dbReference type="PANTHER" id="PTHR19432:SF35">
    <property type="entry name" value="SOLUTE CARRIER FAMILY 45 MEMBER 3 ISOFORM X1"/>
    <property type="match status" value="1"/>
</dbReference>
<gene>
    <name evidence="8" type="ORF">FD07_GL000818</name>
</gene>
<dbReference type="Proteomes" id="UP000051176">
    <property type="component" value="Unassembled WGS sequence"/>
</dbReference>
<evidence type="ECO:0000256" key="6">
    <source>
        <dbReference type="SAM" id="MobiDB-lite"/>
    </source>
</evidence>
<dbReference type="PATRIC" id="fig|1267003.4.peg.869"/>